<reference evidence="1" key="1">
    <citation type="submission" date="2020-05" db="EMBL/GenBank/DDBJ databases">
        <authorList>
            <person name="Chiriac C."/>
            <person name="Salcher M."/>
            <person name="Ghai R."/>
            <person name="Kavagutti S V."/>
        </authorList>
    </citation>
    <scope>NUCLEOTIDE SEQUENCE</scope>
</reference>
<sequence length="106" mass="11907">MQQATPLPCEGDIVKIRKYGVEGVVVDCLPNLYEAEAKAYIGDLNEWFKSQTPRLHPSLLAKPWACVAVYPEGSIVVPVSDVVIVEVFAKWFGKRLANRGKNRRKH</sequence>
<proteinExistence type="predicted"/>
<name>A0A6J7WTY7_9CAUD</name>
<dbReference type="EMBL" id="LR798292">
    <property type="protein sequence ID" value="CAB5221230.1"/>
    <property type="molecule type" value="Genomic_DNA"/>
</dbReference>
<accession>A0A6J7WTY7</accession>
<organism evidence="1">
    <name type="scientific">uncultured Caudovirales phage</name>
    <dbReference type="NCBI Taxonomy" id="2100421"/>
    <lineage>
        <taxon>Viruses</taxon>
        <taxon>Duplodnaviria</taxon>
        <taxon>Heunggongvirae</taxon>
        <taxon>Uroviricota</taxon>
        <taxon>Caudoviricetes</taxon>
        <taxon>Peduoviridae</taxon>
        <taxon>Maltschvirus</taxon>
        <taxon>Maltschvirus maltsch</taxon>
    </lineage>
</organism>
<evidence type="ECO:0000313" key="1">
    <source>
        <dbReference type="EMBL" id="CAB5221230.1"/>
    </source>
</evidence>
<protein>
    <submittedName>
        <fullName evidence="1">Uncharacterized protein</fullName>
    </submittedName>
</protein>
<gene>
    <name evidence="1" type="ORF">UFOVP244_112</name>
</gene>